<accession>A0A9D1JSL2</accession>
<dbReference type="GO" id="GO:0019748">
    <property type="term" value="P:secondary metabolic process"/>
    <property type="evidence" value="ECO:0007669"/>
    <property type="project" value="TreeGrafter"/>
</dbReference>
<sequence>MYPIIDAHCHIYPEAIARKAANATGRFYDGLPSTCDGTVDTLLREGEQCGITHFLVQSVATKPEQVRSINEFIAKEVAAHPGKLTGFGTLHPDSPDIEGNVNHLLELGLKGVKLHPDIQQFKIDDYRCLWIYDLCEGRLPILMHTGDSRFDYSNPNRLLPVLEIYKNLTVIGAHFGGYSVWDEAESRLVGLPNLYVDCSSTRFAVSDEKVVELIRAYGSDRVLFGTDYPMWSPVEETAWFLGLPLTEEERRRILYENVCNLLSIPVPAPVERQ</sequence>
<dbReference type="InterPro" id="IPR032466">
    <property type="entry name" value="Metal_Hydrolase"/>
</dbReference>
<organism evidence="3 4">
    <name type="scientific">Candidatus Avoscillospira avistercoris</name>
    <dbReference type="NCBI Taxonomy" id="2840707"/>
    <lineage>
        <taxon>Bacteria</taxon>
        <taxon>Bacillati</taxon>
        <taxon>Bacillota</taxon>
        <taxon>Clostridia</taxon>
        <taxon>Eubacteriales</taxon>
        <taxon>Oscillospiraceae</taxon>
        <taxon>Oscillospiraceae incertae sedis</taxon>
        <taxon>Candidatus Avoscillospira</taxon>
    </lineage>
</organism>
<dbReference type="Proteomes" id="UP000886741">
    <property type="component" value="Unassembled WGS sequence"/>
</dbReference>
<dbReference type="PANTHER" id="PTHR21240:SF28">
    <property type="entry name" value="ISO-OROTATE DECARBOXYLASE (EUROFUNG)"/>
    <property type="match status" value="1"/>
</dbReference>
<dbReference type="GO" id="GO:0016831">
    <property type="term" value="F:carboxy-lyase activity"/>
    <property type="evidence" value="ECO:0007669"/>
    <property type="project" value="InterPro"/>
</dbReference>
<reference evidence="3" key="1">
    <citation type="submission" date="2020-10" db="EMBL/GenBank/DDBJ databases">
        <authorList>
            <person name="Gilroy R."/>
        </authorList>
    </citation>
    <scope>NUCLEOTIDE SEQUENCE</scope>
    <source>
        <strain evidence="3">ChiBcec16-1751</strain>
    </source>
</reference>
<keyword evidence="1" id="KW-0456">Lyase</keyword>
<dbReference type="GO" id="GO:0016787">
    <property type="term" value="F:hydrolase activity"/>
    <property type="evidence" value="ECO:0007669"/>
    <property type="project" value="InterPro"/>
</dbReference>
<dbReference type="AlphaFoldDB" id="A0A9D1JSL2"/>
<name>A0A9D1JSL2_9FIRM</name>
<dbReference type="InterPro" id="IPR006680">
    <property type="entry name" value="Amidohydro-rel"/>
</dbReference>
<dbReference type="GO" id="GO:0005737">
    <property type="term" value="C:cytoplasm"/>
    <property type="evidence" value="ECO:0007669"/>
    <property type="project" value="TreeGrafter"/>
</dbReference>
<dbReference type="PANTHER" id="PTHR21240">
    <property type="entry name" value="2-AMINO-3-CARBOXYLMUCONATE-6-SEMIALDEHYDE DECARBOXYLASE"/>
    <property type="match status" value="1"/>
</dbReference>
<evidence type="ECO:0000313" key="3">
    <source>
        <dbReference type="EMBL" id="HIS64375.1"/>
    </source>
</evidence>
<proteinExistence type="predicted"/>
<evidence type="ECO:0000313" key="4">
    <source>
        <dbReference type="Proteomes" id="UP000886741"/>
    </source>
</evidence>
<dbReference type="Pfam" id="PF04909">
    <property type="entry name" value="Amidohydro_2"/>
    <property type="match status" value="1"/>
</dbReference>
<feature type="domain" description="Amidohydrolase-related" evidence="2">
    <location>
        <begin position="5"/>
        <end position="257"/>
    </location>
</feature>
<dbReference type="InterPro" id="IPR032465">
    <property type="entry name" value="ACMSD"/>
</dbReference>
<protein>
    <submittedName>
        <fullName evidence="3">Amidohydrolase</fullName>
    </submittedName>
</protein>
<dbReference type="EMBL" id="DVJJ01000051">
    <property type="protein sequence ID" value="HIS64375.1"/>
    <property type="molecule type" value="Genomic_DNA"/>
</dbReference>
<dbReference type="SUPFAM" id="SSF51556">
    <property type="entry name" value="Metallo-dependent hydrolases"/>
    <property type="match status" value="1"/>
</dbReference>
<evidence type="ECO:0000259" key="2">
    <source>
        <dbReference type="Pfam" id="PF04909"/>
    </source>
</evidence>
<gene>
    <name evidence="3" type="ORF">IAA83_03255</name>
</gene>
<evidence type="ECO:0000256" key="1">
    <source>
        <dbReference type="ARBA" id="ARBA00023239"/>
    </source>
</evidence>
<reference evidence="3" key="2">
    <citation type="journal article" date="2021" name="PeerJ">
        <title>Extensive microbial diversity within the chicken gut microbiome revealed by metagenomics and culture.</title>
        <authorList>
            <person name="Gilroy R."/>
            <person name="Ravi A."/>
            <person name="Getino M."/>
            <person name="Pursley I."/>
            <person name="Horton D.L."/>
            <person name="Alikhan N.F."/>
            <person name="Baker D."/>
            <person name="Gharbi K."/>
            <person name="Hall N."/>
            <person name="Watson M."/>
            <person name="Adriaenssens E.M."/>
            <person name="Foster-Nyarko E."/>
            <person name="Jarju S."/>
            <person name="Secka A."/>
            <person name="Antonio M."/>
            <person name="Oren A."/>
            <person name="Chaudhuri R.R."/>
            <person name="La Ragione R."/>
            <person name="Hildebrand F."/>
            <person name="Pallen M.J."/>
        </authorList>
    </citation>
    <scope>NUCLEOTIDE SEQUENCE</scope>
    <source>
        <strain evidence="3">ChiBcec16-1751</strain>
    </source>
</reference>
<dbReference type="Gene3D" id="3.20.20.140">
    <property type="entry name" value="Metal-dependent hydrolases"/>
    <property type="match status" value="1"/>
</dbReference>
<comment type="caution">
    <text evidence="3">The sequence shown here is derived from an EMBL/GenBank/DDBJ whole genome shotgun (WGS) entry which is preliminary data.</text>
</comment>